<reference evidence="2" key="1">
    <citation type="submission" date="2016-10" db="EMBL/GenBank/DDBJ databases">
        <authorList>
            <person name="Varghese N."/>
            <person name="Submissions S."/>
        </authorList>
    </citation>
    <scope>NUCLEOTIDE SEQUENCE [LARGE SCALE GENOMIC DNA]</scope>
    <source>
        <strain evidence="2">DSM 43161</strain>
    </source>
</reference>
<sequence length="752" mass="78973">MTAMSSGPLPGPPAVDDRGYPELLAEALARIPVHNPEWTNRNESDPGVTLLQLWAFMAESIMYRSALIPERNRQAFLRLIGYQRAPAQAASGLVAFEHRSGPLTSRVLEPGIEVAAGSVPFRTDTGLEVLPVTGKAFLKRLAVISDEERADVEREYGALFASFAEPGTDFAFYETSAVDWAMAGHEPVDLTTTVDGALWLALLARPGDPVDAAREALAHRILTLGVVPELAADGRVLPPSGARSRTGSGIEVSLPNVAVPLPDEAAGRIATYVPVPSRAATDVLSTAGVVQLELPGPDALATWALDPTEDGVGAFPPALEGAEAERLVTWLRVRPAPRASTGSPGPDDDGPAAQATARLRWLGVNAALVRQRAHVAAETLGRGSGQGDQVVELTQVPVLTDSLVLSVAGHPWQRVDDLASAAPEAPLVQGSSPVLADPVERVDVYTVDRQSGEVRFGDGIHGRRPPAGAVISATYDHGGGRAGLVAAGAINKGPRVPAGVTVSNPVPTWGGAEAESVADAELQVSGFVRNRDRGVTTGDYADIVRRTPGIDLGRVEILPLYDPELGDVASPGVVTVLVVPRYDAQRPETPVPDRQFLDAVCAHLDPRRLVTTRVHVHGPDYVPVWLSVGMTPVPGQDVAVVQQALRTGLRTFLSPLAGGRAATGWPLGTDLERLEAWTVAARMEGVAKVTGVLLCGSDGADVDRVALTGLRLPRLVAVSVRSGPPQPLAELLGAAPPLDSPVLPIPYVPAEC</sequence>
<keyword evidence="2" id="KW-1185">Reference proteome</keyword>
<dbReference type="AlphaFoldDB" id="A0A1I5HPU3"/>
<dbReference type="EMBL" id="FOWE01000010">
    <property type="protein sequence ID" value="SFO50149.1"/>
    <property type="molecule type" value="Genomic_DNA"/>
</dbReference>
<protein>
    <submittedName>
        <fullName evidence="1">Putative baseplate assembly protein</fullName>
    </submittedName>
</protein>
<organism evidence="1 2">
    <name type="scientific">Geodermatophilus obscurus</name>
    <dbReference type="NCBI Taxonomy" id="1861"/>
    <lineage>
        <taxon>Bacteria</taxon>
        <taxon>Bacillati</taxon>
        <taxon>Actinomycetota</taxon>
        <taxon>Actinomycetes</taxon>
        <taxon>Geodermatophilales</taxon>
        <taxon>Geodermatophilaceae</taxon>
        <taxon>Geodermatophilus</taxon>
    </lineage>
</organism>
<dbReference type="NCBIfam" id="TIGR02243">
    <property type="entry name" value="putative baseplate assembly protein"/>
    <property type="match status" value="1"/>
</dbReference>
<evidence type="ECO:0000313" key="2">
    <source>
        <dbReference type="Proteomes" id="UP000183642"/>
    </source>
</evidence>
<name>A0A1I5HPU3_9ACTN</name>
<accession>A0A1I5HPU3</accession>
<gene>
    <name evidence="1" type="ORF">SAMN05660359_03896</name>
</gene>
<dbReference type="Proteomes" id="UP000183642">
    <property type="component" value="Unassembled WGS sequence"/>
</dbReference>
<dbReference type="InterPro" id="IPR011749">
    <property type="entry name" value="CHP02243"/>
</dbReference>
<proteinExistence type="predicted"/>
<evidence type="ECO:0000313" key="1">
    <source>
        <dbReference type="EMBL" id="SFO50149.1"/>
    </source>
</evidence>